<comment type="subcellular location">
    <subcellularLocation>
        <location evidence="1">Membrane</location>
        <topology evidence="1">Multi-pass membrane protein</topology>
    </subcellularLocation>
</comment>
<keyword evidence="6 8" id="KW-0675">Receptor</keyword>
<dbReference type="PRINTS" id="PR00237">
    <property type="entry name" value="GPCRRHODOPSN"/>
</dbReference>
<accession>A0ABD3X4E7</accession>
<name>A0ABD3X4E7_SINWO</name>
<evidence type="ECO:0000256" key="2">
    <source>
        <dbReference type="ARBA" id="ARBA00022692"/>
    </source>
</evidence>
<feature type="transmembrane region" description="Helical" evidence="9">
    <location>
        <begin position="20"/>
        <end position="48"/>
    </location>
</feature>
<feature type="transmembrane region" description="Helical" evidence="9">
    <location>
        <begin position="60"/>
        <end position="79"/>
    </location>
</feature>
<comment type="caution">
    <text evidence="11">The sequence shown here is derived from an EMBL/GenBank/DDBJ whole genome shotgun (WGS) entry which is preliminary data.</text>
</comment>
<dbReference type="Gene3D" id="1.20.1070.10">
    <property type="entry name" value="Rhodopsin 7-helix transmembrane proteins"/>
    <property type="match status" value="2"/>
</dbReference>
<dbReference type="AlphaFoldDB" id="A0ABD3X4E7"/>
<comment type="similarity">
    <text evidence="8">Belongs to the G-protein coupled receptor 1 family.</text>
</comment>
<feature type="transmembrane region" description="Helical" evidence="9">
    <location>
        <begin position="99"/>
        <end position="120"/>
    </location>
</feature>
<dbReference type="PANTHER" id="PTHR24238">
    <property type="entry name" value="G-PROTEIN COUPLED RECEPTOR"/>
    <property type="match status" value="1"/>
</dbReference>
<dbReference type="InterPro" id="IPR017452">
    <property type="entry name" value="GPCR_Rhodpsn_7TM"/>
</dbReference>
<proteinExistence type="inferred from homology"/>
<sequence length="452" mass="51647">MFSSVSSSEEEMMLQKRSSQLTIVFIPVIISVSVLIILGLFGNSMVWYFYGLKTKKTSNICFILVLAVFDLLTCTFSLPMEIVDLELNITFYNVAACKILQFVTYFTDFTSTFILASIAVDRYRRICKPHTNQLSIKQVKIICGLCASASVLLSWPASVLFTIEPVFVIYTDTKNTTHQTNLTGSDCTLTRSKWYAPYIWAFHAVHLIGFVTVTISLVVMYGLIARRLYYYRTRRINFAAFNQRRTRIGKSTAVFSPESDFQRYRDKSNVNDIKHPVSSVDELYISITDDKVDTNDDIVSVDMDRSNEQCNPPGNGTSSLHDIFTLEAIPREIKRTIEIKSETPGSQSIRFRSRKTDNSAVKHTVMMFIVALVFVLSFLPHLGIAFKVLFLDGYEANIFTDEEYVGFELGYRSYLISSACNPLIYGFFNSQFRYHVYKKICPCRFTAGERRV</sequence>
<dbReference type="EMBL" id="JBJQND010000003">
    <property type="protein sequence ID" value="KAL3881134.1"/>
    <property type="molecule type" value="Genomic_DNA"/>
</dbReference>
<evidence type="ECO:0000256" key="4">
    <source>
        <dbReference type="ARBA" id="ARBA00023040"/>
    </source>
</evidence>
<dbReference type="InterPro" id="IPR000276">
    <property type="entry name" value="GPCR_Rhodpsn"/>
</dbReference>
<reference evidence="11 12" key="1">
    <citation type="submission" date="2024-11" db="EMBL/GenBank/DDBJ databases">
        <title>Chromosome-level genome assembly of the freshwater bivalve Anodonta woodiana.</title>
        <authorList>
            <person name="Chen X."/>
        </authorList>
    </citation>
    <scope>NUCLEOTIDE SEQUENCE [LARGE SCALE GENOMIC DNA]</scope>
    <source>
        <strain evidence="11">MN2024</strain>
        <tissue evidence="11">Gills</tissue>
    </source>
</reference>
<evidence type="ECO:0000313" key="11">
    <source>
        <dbReference type="EMBL" id="KAL3881134.1"/>
    </source>
</evidence>
<dbReference type="PROSITE" id="PS50262">
    <property type="entry name" value="G_PROTEIN_RECEP_F1_2"/>
    <property type="match status" value="1"/>
</dbReference>
<keyword evidence="4 8" id="KW-0297">G-protein coupled receptor</keyword>
<evidence type="ECO:0000256" key="8">
    <source>
        <dbReference type="RuleBase" id="RU000688"/>
    </source>
</evidence>
<dbReference type="GO" id="GO:0016020">
    <property type="term" value="C:membrane"/>
    <property type="evidence" value="ECO:0007669"/>
    <property type="project" value="UniProtKB-SubCell"/>
</dbReference>
<evidence type="ECO:0000256" key="5">
    <source>
        <dbReference type="ARBA" id="ARBA00023136"/>
    </source>
</evidence>
<evidence type="ECO:0000256" key="7">
    <source>
        <dbReference type="ARBA" id="ARBA00023224"/>
    </source>
</evidence>
<feature type="transmembrane region" description="Helical" evidence="9">
    <location>
        <begin position="411"/>
        <end position="428"/>
    </location>
</feature>
<evidence type="ECO:0000256" key="6">
    <source>
        <dbReference type="ARBA" id="ARBA00023170"/>
    </source>
</evidence>
<evidence type="ECO:0000259" key="10">
    <source>
        <dbReference type="PROSITE" id="PS50262"/>
    </source>
</evidence>
<dbReference type="Proteomes" id="UP001634394">
    <property type="component" value="Unassembled WGS sequence"/>
</dbReference>
<organism evidence="11 12">
    <name type="scientific">Sinanodonta woodiana</name>
    <name type="common">Chinese pond mussel</name>
    <name type="synonym">Anodonta woodiana</name>
    <dbReference type="NCBI Taxonomy" id="1069815"/>
    <lineage>
        <taxon>Eukaryota</taxon>
        <taxon>Metazoa</taxon>
        <taxon>Spiralia</taxon>
        <taxon>Lophotrochozoa</taxon>
        <taxon>Mollusca</taxon>
        <taxon>Bivalvia</taxon>
        <taxon>Autobranchia</taxon>
        <taxon>Heteroconchia</taxon>
        <taxon>Palaeoheterodonta</taxon>
        <taxon>Unionida</taxon>
        <taxon>Unionoidea</taxon>
        <taxon>Unionidae</taxon>
        <taxon>Unioninae</taxon>
        <taxon>Sinanodonta</taxon>
    </lineage>
</organism>
<feature type="transmembrane region" description="Helical" evidence="9">
    <location>
        <begin position="198"/>
        <end position="224"/>
    </location>
</feature>
<feature type="transmembrane region" description="Helical" evidence="9">
    <location>
        <begin position="364"/>
        <end position="391"/>
    </location>
</feature>
<dbReference type="PANTHER" id="PTHR24238:SF47">
    <property type="entry name" value="ECDYSTEROIDS_DOPAMINE RECEPTOR-RELATED"/>
    <property type="match status" value="1"/>
</dbReference>
<keyword evidence="3 9" id="KW-1133">Transmembrane helix</keyword>
<dbReference type="PROSITE" id="PS00237">
    <property type="entry name" value="G_PROTEIN_RECEP_F1_1"/>
    <property type="match status" value="1"/>
</dbReference>
<evidence type="ECO:0000256" key="9">
    <source>
        <dbReference type="SAM" id="Phobius"/>
    </source>
</evidence>
<dbReference type="Pfam" id="PF00001">
    <property type="entry name" value="7tm_1"/>
    <property type="match status" value="1"/>
</dbReference>
<evidence type="ECO:0000256" key="3">
    <source>
        <dbReference type="ARBA" id="ARBA00022989"/>
    </source>
</evidence>
<protein>
    <recommendedName>
        <fullName evidence="10">G-protein coupled receptors family 1 profile domain-containing protein</fullName>
    </recommendedName>
</protein>
<keyword evidence="7 8" id="KW-0807">Transducer</keyword>
<keyword evidence="12" id="KW-1185">Reference proteome</keyword>
<keyword evidence="2 8" id="KW-0812">Transmembrane</keyword>
<evidence type="ECO:0000313" key="12">
    <source>
        <dbReference type="Proteomes" id="UP001634394"/>
    </source>
</evidence>
<gene>
    <name evidence="11" type="ORF">ACJMK2_027592</name>
</gene>
<dbReference type="GO" id="GO:0004930">
    <property type="term" value="F:G protein-coupled receptor activity"/>
    <property type="evidence" value="ECO:0007669"/>
    <property type="project" value="UniProtKB-KW"/>
</dbReference>
<dbReference type="SUPFAM" id="SSF81321">
    <property type="entry name" value="Family A G protein-coupled receptor-like"/>
    <property type="match status" value="1"/>
</dbReference>
<feature type="domain" description="G-protein coupled receptors family 1 profile" evidence="10">
    <location>
        <begin position="32"/>
        <end position="425"/>
    </location>
</feature>
<feature type="transmembrane region" description="Helical" evidence="9">
    <location>
        <begin position="141"/>
        <end position="163"/>
    </location>
</feature>
<keyword evidence="5 9" id="KW-0472">Membrane</keyword>
<evidence type="ECO:0000256" key="1">
    <source>
        <dbReference type="ARBA" id="ARBA00004141"/>
    </source>
</evidence>
<dbReference type="CDD" id="cd00637">
    <property type="entry name" value="7tm_classA_rhodopsin-like"/>
    <property type="match status" value="1"/>
</dbReference>